<dbReference type="eggNOG" id="COG0702">
    <property type="taxonomic scope" value="Bacteria"/>
</dbReference>
<dbReference type="Pfam" id="PF13460">
    <property type="entry name" value="NAD_binding_10"/>
    <property type="match status" value="1"/>
</dbReference>
<protein>
    <recommendedName>
        <fullName evidence="1">NAD(P)-binding domain-containing protein</fullName>
    </recommendedName>
</protein>
<organism evidence="2 3">
    <name type="scientific">Corynebacterium terpenotabidum Y-11</name>
    <dbReference type="NCBI Taxonomy" id="1200352"/>
    <lineage>
        <taxon>Bacteria</taxon>
        <taxon>Bacillati</taxon>
        <taxon>Actinomycetota</taxon>
        <taxon>Actinomycetes</taxon>
        <taxon>Mycobacteriales</taxon>
        <taxon>Corynebacteriaceae</taxon>
        <taxon>Corynebacterium</taxon>
    </lineage>
</organism>
<dbReference type="EMBL" id="CP003696">
    <property type="protein sequence ID" value="AGP30531.1"/>
    <property type="molecule type" value="Genomic_DNA"/>
</dbReference>
<dbReference type="SUPFAM" id="SSF51735">
    <property type="entry name" value="NAD(P)-binding Rossmann-fold domains"/>
    <property type="match status" value="1"/>
</dbReference>
<proteinExistence type="predicted"/>
<keyword evidence="3" id="KW-1185">Reference proteome</keyword>
<dbReference type="PANTHER" id="PTHR15020:SF50">
    <property type="entry name" value="UPF0659 PROTEIN YMR090W"/>
    <property type="match status" value="1"/>
</dbReference>
<sequence>MPKALIIGGHGKIALLATPKLIARGFDVTSLIRKPEQVPDIDALGATPLVRDLTSLSGDDWDELLAGFDVVIWSAGAGGGSPERTYAVDRDAALTVIGSLERLHARGVTPRYLNVSYVGATTHTVPDDDSFFPYADAKKTVDERLNSTTGLDVAILGPTALTSEPATGWSPVNTREHPEWTTTTSRDLVAEVIAELAARDTLPTDRTIEFLDGDRPVSEIGLG</sequence>
<dbReference type="RefSeq" id="WP_020440893.1">
    <property type="nucleotide sequence ID" value="NC_021663.1"/>
</dbReference>
<dbReference type="Proteomes" id="UP000014809">
    <property type="component" value="Chromosome"/>
</dbReference>
<dbReference type="InterPro" id="IPR016040">
    <property type="entry name" value="NAD(P)-bd_dom"/>
</dbReference>
<gene>
    <name evidence="2" type="ORF">A606_04410</name>
</gene>
<dbReference type="OrthoDB" id="4248066at2"/>
<evidence type="ECO:0000313" key="3">
    <source>
        <dbReference type="Proteomes" id="UP000014809"/>
    </source>
</evidence>
<dbReference type="AlphaFoldDB" id="S4XDA7"/>
<dbReference type="HOGENOM" id="CLU_025711_1_1_11"/>
<dbReference type="Gene3D" id="3.40.50.720">
    <property type="entry name" value="NAD(P)-binding Rossmann-like Domain"/>
    <property type="match status" value="1"/>
</dbReference>
<reference evidence="2 3" key="1">
    <citation type="submission" date="2012-06" db="EMBL/GenBank/DDBJ databases">
        <title>Complete genome sequence of Corynebacterium terpenotabidum Y-11 (=DSM 44721).</title>
        <authorList>
            <person name="Ruckert C."/>
            <person name="Albersmeier A."/>
            <person name="Al-Dilaimi A."/>
            <person name="Szczepanowski R."/>
            <person name="Kalinowski J."/>
        </authorList>
    </citation>
    <scope>NUCLEOTIDE SEQUENCE [LARGE SCALE GENOMIC DNA]</scope>
    <source>
        <strain evidence="2 3">Y-11</strain>
    </source>
</reference>
<evidence type="ECO:0000313" key="2">
    <source>
        <dbReference type="EMBL" id="AGP30531.1"/>
    </source>
</evidence>
<dbReference type="KEGG" id="cter:A606_04410"/>
<dbReference type="PATRIC" id="fig|1200352.3.peg.892"/>
<feature type="domain" description="NAD(P)-binding" evidence="1">
    <location>
        <begin position="8"/>
        <end position="198"/>
    </location>
</feature>
<dbReference type="PANTHER" id="PTHR15020">
    <property type="entry name" value="FLAVIN REDUCTASE-RELATED"/>
    <property type="match status" value="1"/>
</dbReference>
<accession>S4XDA7</accession>
<dbReference type="STRING" id="1200352.A606_04410"/>
<dbReference type="InterPro" id="IPR036291">
    <property type="entry name" value="NAD(P)-bd_dom_sf"/>
</dbReference>
<evidence type="ECO:0000259" key="1">
    <source>
        <dbReference type="Pfam" id="PF13460"/>
    </source>
</evidence>
<name>S4XDA7_9CORY</name>